<dbReference type="AlphaFoldDB" id="A0A1H0Z2T1"/>
<feature type="region of interest" description="Disordered" evidence="1">
    <location>
        <begin position="112"/>
        <end position="159"/>
    </location>
</feature>
<proteinExistence type="predicted"/>
<evidence type="ECO:0000256" key="1">
    <source>
        <dbReference type="SAM" id="MobiDB-lite"/>
    </source>
</evidence>
<evidence type="ECO:0000313" key="2">
    <source>
        <dbReference type="EMBL" id="SDQ21694.1"/>
    </source>
</evidence>
<gene>
    <name evidence="2" type="ORF">SAMN04488565_1396</name>
</gene>
<evidence type="ECO:0000313" key="3">
    <source>
        <dbReference type="Proteomes" id="UP000182690"/>
    </source>
</evidence>
<name>A0A1H0Z2T1_9MICO</name>
<dbReference type="Proteomes" id="UP000182690">
    <property type="component" value="Unassembled WGS sequence"/>
</dbReference>
<sequence>MPTFPDPQQDAAELGEAARGLAHATRHIEHPADTYQVLGSLHYALTSVQQSLSQLASWHHQHSGYAATDDGNQQAGQEHAEKAGGWARIAAASLDQVVDLVMRAQGENGRIAWQPDPSRAALPSERSPLAEVLRDREAELAAEQRSPGERPDPGGGVTR</sequence>
<dbReference type="EMBL" id="FNKB01000001">
    <property type="protein sequence ID" value="SDQ21694.1"/>
    <property type="molecule type" value="Genomic_DNA"/>
</dbReference>
<dbReference type="OrthoDB" id="3781658at2"/>
<dbReference type="STRING" id="1079994.SAMN04488565_1396"/>
<organism evidence="2 3">
    <name type="scientific">Leucobacter chromiiresistens</name>
    <dbReference type="NCBI Taxonomy" id="1079994"/>
    <lineage>
        <taxon>Bacteria</taxon>
        <taxon>Bacillati</taxon>
        <taxon>Actinomycetota</taxon>
        <taxon>Actinomycetes</taxon>
        <taxon>Micrococcales</taxon>
        <taxon>Microbacteriaceae</taxon>
        <taxon>Leucobacter</taxon>
    </lineage>
</organism>
<dbReference type="eggNOG" id="ENOG502Z9IP">
    <property type="taxonomic scope" value="Bacteria"/>
</dbReference>
<reference evidence="2 3" key="1">
    <citation type="submission" date="2016-10" db="EMBL/GenBank/DDBJ databases">
        <authorList>
            <person name="de Groot N.N."/>
        </authorList>
    </citation>
    <scope>NUCLEOTIDE SEQUENCE [LARGE SCALE GENOMIC DNA]</scope>
    <source>
        <strain evidence="2 3">DSM 22788</strain>
    </source>
</reference>
<protein>
    <submittedName>
        <fullName evidence="2">Uncharacterized protein</fullName>
    </submittedName>
</protein>
<feature type="region of interest" description="Disordered" evidence="1">
    <location>
        <begin position="58"/>
        <end position="82"/>
    </location>
</feature>
<dbReference type="RefSeq" id="WP_010154788.1">
    <property type="nucleotide sequence ID" value="NZ_FNKB01000001.1"/>
</dbReference>
<accession>A0A1H0Z2T1</accession>